<organism evidence="3 4">
    <name type="scientific">Pedobacter frigiditerrae</name>
    <dbReference type="NCBI Taxonomy" id="2530452"/>
    <lineage>
        <taxon>Bacteria</taxon>
        <taxon>Pseudomonadati</taxon>
        <taxon>Bacteroidota</taxon>
        <taxon>Sphingobacteriia</taxon>
        <taxon>Sphingobacteriales</taxon>
        <taxon>Sphingobacteriaceae</taxon>
        <taxon>Pedobacter</taxon>
    </lineage>
</organism>
<evidence type="ECO:0008006" key="5">
    <source>
        <dbReference type="Google" id="ProtNLM"/>
    </source>
</evidence>
<keyword evidence="2" id="KW-0812">Transmembrane</keyword>
<dbReference type="OrthoDB" id="1419682at2"/>
<keyword evidence="2" id="KW-1133">Transmembrane helix</keyword>
<feature type="transmembrane region" description="Helical" evidence="2">
    <location>
        <begin position="45"/>
        <end position="65"/>
    </location>
</feature>
<dbReference type="AlphaFoldDB" id="A0A4R0MRD5"/>
<dbReference type="Proteomes" id="UP000292884">
    <property type="component" value="Unassembled WGS sequence"/>
</dbReference>
<accession>A0A4R0MRD5</accession>
<evidence type="ECO:0000313" key="3">
    <source>
        <dbReference type="EMBL" id="TCC89468.1"/>
    </source>
</evidence>
<evidence type="ECO:0000313" key="4">
    <source>
        <dbReference type="Proteomes" id="UP000292884"/>
    </source>
</evidence>
<protein>
    <recommendedName>
        <fullName evidence="5">Outer membrane protein beta-barrel domain-containing protein</fullName>
    </recommendedName>
</protein>
<evidence type="ECO:0000256" key="1">
    <source>
        <dbReference type="SAM" id="MobiDB-lite"/>
    </source>
</evidence>
<dbReference type="RefSeq" id="WP_131554455.1">
    <property type="nucleotide sequence ID" value="NZ_SJSK01000004.1"/>
</dbReference>
<evidence type="ECO:0000256" key="2">
    <source>
        <dbReference type="SAM" id="Phobius"/>
    </source>
</evidence>
<keyword evidence="2" id="KW-0472">Membrane</keyword>
<sequence>MKDIDEELVSQIKTVFENFDDELSDNGWAKLREKYPEKQNKKLPIWWISGIAAAILIALGLFFALDKSAQKIDNGQQIVKQQPVIKHKTDSIINRPSIAKKQETKPAENPTGNTADKSPLVAQKTVPKASTWGKPIVTDVKKEIVIAKVEQPIKNETLTNQKVVVVQNPINQNAIAANKVDTAQKINNQNQVIANNNGAVVKDPVIVKKTTEQFLNDQSKILAQKPKEERKTKETKSSIEVFSGTFLNYYADNAAKLNAGFGVNANVKLTKSLFVSFGAGVSQNKIEYQKSIPSEVSRSMSSYSFDAANAAPNNNPGASNSTSISDISINAQLLNFDIPVSLKFYPTKKQNFYIATGINSSTYLSQKYTYGYNLSNKNVLGITQTAKQEETEKSRINGFDFATSAIFAIGINQSIGNNSLTFEPYFKPAIGNMGEKNLRINTVGLNLKFNFTSNKK</sequence>
<keyword evidence="4" id="KW-1185">Reference proteome</keyword>
<comment type="caution">
    <text evidence="3">The sequence shown here is derived from an EMBL/GenBank/DDBJ whole genome shotgun (WGS) entry which is preliminary data.</text>
</comment>
<dbReference type="EMBL" id="SJSK01000004">
    <property type="protein sequence ID" value="TCC89468.1"/>
    <property type="molecule type" value="Genomic_DNA"/>
</dbReference>
<feature type="region of interest" description="Disordered" evidence="1">
    <location>
        <begin position="91"/>
        <end position="119"/>
    </location>
</feature>
<name>A0A4R0MRD5_9SPHI</name>
<reference evidence="3 4" key="1">
    <citation type="submission" date="2019-02" db="EMBL/GenBank/DDBJ databases">
        <title>Pedobacter sp. RP-1-13 sp. nov., isolated from Arctic soil.</title>
        <authorList>
            <person name="Dahal R.H."/>
        </authorList>
    </citation>
    <scope>NUCLEOTIDE SEQUENCE [LARGE SCALE GENOMIC DNA]</scope>
    <source>
        <strain evidence="3 4">RP-1-13</strain>
    </source>
</reference>
<proteinExistence type="predicted"/>
<gene>
    <name evidence="3" type="ORF">EZ428_17405</name>
</gene>